<dbReference type="PANTHER" id="PTHR30070">
    <property type="entry name" value="HEME EXPORTER PROTEIN B"/>
    <property type="match status" value="1"/>
</dbReference>
<feature type="transmembrane region" description="Helical" evidence="8">
    <location>
        <begin position="193"/>
        <end position="215"/>
    </location>
</feature>
<evidence type="ECO:0000256" key="1">
    <source>
        <dbReference type="ARBA" id="ARBA00004141"/>
    </source>
</evidence>
<evidence type="ECO:0000256" key="2">
    <source>
        <dbReference type="ARBA" id="ARBA00010544"/>
    </source>
</evidence>
<comment type="subcellular location">
    <subcellularLocation>
        <location evidence="1">Membrane</location>
        <topology evidence="1">Multi-pass membrane protein</topology>
    </subcellularLocation>
</comment>
<keyword evidence="7 8" id="KW-0472">Membrane</keyword>
<organism evidence="9 10">
    <name type="scientific">Pedobacter flavus</name>
    <dbReference type="NCBI Taxonomy" id="3113906"/>
    <lineage>
        <taxon>Bacteria</taxon>
        <taxon>Pseudomonadati</taxon>
        <taxon>Bacteroidota</taxon>
        <taxon>Sphingobacteriia</taxon>
        <taxon>Sphingobacteriales</taxon>
        <taxon>Sphingobacteriaceae</taxon>
        <taxon>Pedobacter</taxon>
    </lineage>
</organism>
<dbReference type="InterPro" id="IPR003544">
    <property type="entry name" value="Cyt_c_biogenesis_CcmB"/>
</dbReference>
<evidence type="ECO:0000313" key="9">
    <source>
        <dbReference type="EMBL" id="MEE1885973.1"/>
    </source>
</evidence>
<protein>
    <submittedName>
        <fullName evidence="9">Heme exporter protein CcmB</fullName>
    </submittedName>
</protein>
<dbReference type="PANTHER" id="PTHR30070:SF1">
    <property type="entry name" value="CYTOCHROME C BIOGENESIS B-RELATED"/>
    <property type="match status" value="1"/>
</dbReference>
<dbReference type="Proteomes" id="UP001337681">
    <property type="component" value="Unassembled WGS sequence"/>
</dbReference>
<dbReference type="RefSeq" id="WP_330146862.1">
    <property type="nucleotide sequence ID" value="NZ_JAZDQU010000002.1"/>
</dbReference>
<comment type="caution">
    <text evidence="9">The sequence shown here is derived from an EMBL/GenBank/DDBJ whole genome shotgun (WGS) entry which is preliminary data.</text>
</comment>
<dbReference type="PRINTS" id="PR01414">
    <property type="entry name" value="CCMBBIOGNSIS"/>
</dbReference>
<keyword evidence="4 8" id="KW-0812">Transmembrane</keyword>
<evidence type="ECO:0000313" key="10">
    <source>
        <dbReference type="Proteomes" id="UP001337681"/>
    </source>
</evidence>
<feature type="transmembrane region" description="Helical" evidence="8">
    <location>
        <begin position="21"/>
        <end position="41"/>
    </location>
</feature>
<evidence type="ECO:0000256" key="8">
    <source>
        <dbReference type="SAM" id="Phobius"/>
    </source>
</evidence>
<feature type="transmembrane region" description="Helical" evidence="8">
    <location>
        <begin position="87"/>
        <end position="112"/>
    </location>
</feature>
<proteinExistence type="inferred from homology"/>
<feature type="transmembrane region" description="Helical" evidence="8">
    <location>
        <begin position="47"/>
        <end position="66"/>
    </location>
</feature>
<gene>
    <name evidence="9" type="ORF">VRU49_11150</name>
</gene>
<feature type="transmembrane region" description="Helical" evidence="8">
    <location>
        <begin position="124"/>
        <end position="148"/>
    </location>
</feature>
<dbReference type="Pfam" id="PF03379">
    <property type="entry name" value="CcmB"/>
    <property type="match status" value="1"/>
</dbReference>
<keyword evidence="10" id="KW-1185">Reference proteome</keyword>
<feature type="transmembrane region" description="Helical" evidence="8">
    <location>
        <begin position="155"/>
        <end position="173"/>
    </location>
</feature>
<dbReference type="EMBL" id="JAZDQU010000002">
    <property type="protein sequence ID" value="MEE1885973.1"/>
    <property type="molecule type" value="Genomic_DNA"/>
</dbReference>
<name>A0ABU7H3R4_9SPHI</name>
<comment type="similarity">
    <text evidence="2">Belongs to the CcmB/CycW/HelB family.</text>
</comment>
<accession>A0ABU7H3R4</accession>
<sequence length="217" mass="24411">MLKEIKLLFQKELILEWRSKFALSGVVLYVFSTIFVSSLIIIHVEKFTWNALFWIIMLFSAINAVSKSFLQDSKGRQMYISGLAGPASILVAKILYNCCLMIFLTLIAFSLYTMFFKMQAHDLWMYLITIVLGSITFSTLFTLISAIASKAGNGGVLMAILSFPIIIPALIVLSKLAKNAMDGLDYSANVDEIFTLIIINILAIVFSILLFPYLYRD</sequence>
<keyword evidence="3" id="KW-0813">Transport</keyword>
<keyword evidence="6 8" id="KW-1133">Transmembrane helix</keyword>
<evidence type="ECO:0000256" key="4">
    <source>
        <dbReference type="ARBA" id="ARBA00022692"/>
    </source>
</evidence>
<keyword evidence="5" id="KW-0201">Cytochrome c-type biogenesis</keyword>
<evidence type="ECO:0000256" key="5">
    <source>
        <dbReference type="ARBA" id="ARBA00022748"/>
    </source>
</evidence>
<evidence type="ECO:0000256" key="6">
    <source>
        <dbReference type="ARBA" id="ARBA00022989"/>
    </source>
</evidence>
<evidence type="ECO:0000256" key="3">
    <source>
        <dbReference type="ARBA" id="ARBA00022448"/>
    </source>
</evidence>
<evidence type="ECO:0000256" key="7">
    <source>
        <dbReference type="ARBA" id="ARBA00023136"/>
    </source>
</evidence>
<reference evidence="9 10" key="1">
    <citation type="submission" date="2024-01" db="EMBL/GenBank/DDBJ databases">
        <title>Pedobacter sp. nov., isolated from oil-contaminated soil.</title>
        <authorList>
            <person name="Le N.T.T."/>
        </authorList>
    </citation>
    <scope>NUCLEOTIDE SEQUENCE [LARGE SCALE GENOMIC DNA]</scope>
    <source>
        <strain evidence="9 10">VNH31</strain>
    </source>
</reference>